<feature type="non-terminal residue" evidence="2">
    <location>
        <position position="1"/>
    </location>
</feature>
<evidence type="ECO:0000313" key="2">
    <source>
        <dbReference type="EMBL" id="MBA0709580.1"/>
    </source>
</evidence>
<protein>
    <submittedName>
        <fullName evidence="2">Uncharacterized protein</fullName>
    </submittedName>
</protein>
<reference evidence="2 3" key="1">
    <citation type="journal article" date="2019" name="Genome Biol. Evol.">
        <title>Insights into the evolution of the New World diploid cottons (Gossypium, subgenus Houzingenia) based on genome sequencing.</title>
        <authorList>
            <person name="Grover C.E."/>
            <person name="Arick M.A. 2nd"/>
            <person name="Thrash A."/>
            <person name="Conover J.L."/>
            <person name="Sanders W.S."/>
            <person name="Peterson D.G."/>
            <person name="Frelichowski J.E."/>
            <person name="Scheffler J.A."/>
            <person name="Scheffler B.E."/>
            <person name="Wendel J.F."/>
        </authorList>
    </citation>
    <scope>NUCLEOTIDE SEQUENCE [LARGE SCALE GENOMIC DNA]</scope>
    <source>
        <strain evidence="2">4</strain>
        <tissue evidence="2">Leaf</tissue>
    </source>
</reference>
<feature type="region of interest" description="Disordered" evidence="1">
    <location>
        <begin position="69"/>
        <end position="92"/>
    </location>
</feature>
<feature type="non-terminal residue" evidence="2">
    <location>
        <position position="92"/>
    </location>
</feature>
<accession>A0A7J8ZD73</accession>
<comment type="caution">
    <text evidence="2">The sequence shown here is derived from an EMBL/GenBank/DDBJ whole genome shotgun (WGS) entry which is preliminary data.</text>
</comment>
<sequence length="92" mass="10315">EKYNDATYDSKYLDNFFNKNSRLCKSVAPNQTIAKFLQAKSTTSAMLAQSKTKMEYKKLMVEMVSLMDSGSKDEKSSTSSIKTVDFADNTTS</sequence>
<dbReference type="EMBL" id="JABEZV010000004">
    <property type="protein sequence ID" value="MBA0709580.1"/>
    <property type="molecule type" value="Genomic_DNA"/>
</dbReference>
<keyword evidence="3" id="KW-1185">Reference proteome</keyword>
<gene>
    <name evidence="2" type="ORF">Golax_024607</name>
</gene>
<dbReference type="AlphaFoldDB" id="A0A7J8ZD73"/>
<organism evidence="2 3">
    <name type="scientific">Gossypium laxum</name>
    <dbReference type="NCBI Taxonomy" id="34288"/>
    <lineage>
        <taxon>Eukaryota</taxon>
        <taxon>Viridiplantae</taxon>
        <taxon>Streptophyta</taxon>
        <taxon>Embryophyta</taxon>
        <taxon>Tracheophyta</taxon>
        <taxon>Spermatophyta</taxon>
        <taxon>Magnoliopsida</taxon>
        <taxon>eudicotyledons</taxon>
        <taxon>Gunneridae</taxon>
        <taxon>Pentapetalae</taxon>
        <taxon>rosids</taxon>
        <taxon>malvids</taxon>
        <taxon>Malvales</taxon>
        <taxon>Malvaceae</taxon>
        <taxon>Malvoideae</taxon>
        <taxon>Gossypium</taxon>
    </lineage>
</organism>
<proteinExistence type="predicted"/>
<dbReference type="Proteomes" id="UP000593574">
    <property type="component" value="Unassembled WGS sequence"/>
</dbReference>
<evidence type="ECO:0000313" key="3">
    <source>
        <dbReference type="Proteomes" id="UP000593574"/>
    </source>
</evidence>
<evidence type="ECO:0000256" key="1">
    <source>
        <dbReference type="SAM" id="MobiDB-lite"/>
    </source>
</evidence>
<name>A0A7J8ZD73_9ROSI</name>